<organism evidence="2 3">
    <name type="scientific">Actinomadura soli</name>
    <dbReference type="NCBI Taxonomy" id="2508997"/>
    <lineage>
        <taxon>Bacteria</taxon>
        <taxon>Bacillati</taxon>
        <taxon>Actinomycetota</taxon>
        <taxon>Actinomycetes</taxon>
        <taxon>Streptosporangiales</taxon>
        <taxon>Thermomonosporaceae</taxon>
        <taxon>Actinomadura</taxon>
    </lineage>
</organism>
<dbReference type="EMBL" id="VCKW01000008">
    <property type="protein sequence ID" value="TMR06847.1"/>
    <property type="molecule type" value="Genomic_DNA"/>
</dbReference>
<evidence type="ECO:0000313" key="3">
    <source>
        <dbReference type="Proteomes" id="UP000309174"/>
    </source>
</evidence>
<comment type="caution">
    <text evidence="2">The sequence shown here is derived from an EMBL/GenBank/DDBJ whole genome shotgun (WGS) entry which is preliminary data.</text>
</comment>
<dbReference type="OrthoDB" id="3210335at2"/>
<name>A0A5C4JJ68_9ACTN</name>
<dbReference type="Gene3D" id="3.50.50.60">
    <property type="entry name" value="FAD/NAD(P)-binding domain"/>
    <property type="match status" value="1"/>
</dbReference>
<feature type="region of interest" description="Disordered" evidence="1">
    <location>
        <begin position="1"/>
        <end position="22"/>
    </location>
</feature>
<reference evidence="2 3" key="1">
    <citation type="submission" date="2019-05" db="EMBL/GenBank/DDBJ databases">
        <title>Draft genome sequence of Actinomadura sp. 14C53.</title>
        <authorList>
            <person name="Saricaoglu S."/>
            <person name="Isik K."/>
        </authorList>
    </citation>
    <scope>NUCLEOTIDE SEQUENCE [LARGE SCALE GENOMIC DNA]</scope>
    <source>
        <strain evidence="2 3">14C53</strain>
    </source>
</reference>
<keyword evidence="3" id="KW-1185">Reference proteome</keyword>
<evidence type="ECO:0000313" key="2">
    <source>
        <dbReference type="EMBL" id="TMR06847.1"/>
    </source>
</evidence>
<sequence length="63" mass="6451">MPRPRVVVVGGGPGGSTAARSAACRGHRVAQLVKETFPIDASPAARHITGQVPNVNGGAHRTR</sequence>
<accession>A0A5C4JJ68</accession>
<dbReference type="AlphaFoldDB" id="A0A5C4JJ68"/>
<dbReference type="SUPFAM" id="SSF51905">
    <property type="entry name" value="FAD/NAD(P)-binding domain"/>
    <property type="match status" value="1"/>
</dbReference>
<protein>
    <submittedName>
        <fullName evidence="2">Uncharacterized protein</fullName>
    </submittedName>
</protein>
<dbReference type="InterPro" id="IPR036188">
    <property type="entry name" value="FAD/NAD-bd_sf"/>
</dbReference>
<dbReference type="Proteomes" id="UP000309174">
    <property type="component" value="Unassembled WGS sequence"/>
</dbReference>
<proteinExistence type="predicted"/>
<gene>
    <name evidence="2" type="ORF">ETD83_02920</name>
</gene>
<evidence type="ECO:0000256" key="1">
    <source>
        <dbReference type="SAM" id="MobiDB-lite"/>
    </source>
</evidence>